<dbReference type="PANTHER" id="PTHR46401">
    <property type="entry name" value="GLYCOSYLTRANSFERASE WBBK-RELATED"/>
    <property type="match status" value="1"/>
</dbReference>
<reference evidence="3 4" key="1">
    <citation type="submission" date="2021-02" db="EMBL/GenBank/DDBJ databases">
        <authorList>
            <person name="Park J.-S."/>
        </authorList>
    </citation>
    <scope>NUCLEOTIDE SEQUENCE [LARGE SCALE GENOMIC DNA]</scope>
    <source>
        <strain evidence="3 4">188UL20-2</strain>
    </source>
</reference>
<evidence type="ECO:0000313" key="4">
    <source>
        <dbReference type="Proteomes" id="UP000809621"/>
    </source>
</evidence>
<dbReference type="RefSeq" id="WP_205156505.1">
    <property type="nucleotide sequence ID" value="NZ_JAFEUM010000001.1"/>
</dbReference>
<organism evidence="3 4">
    <name type="scientific">Vibrio ulleungensis</name>
    <dbReference type="NCBI Taxonomy" id="2807619"/>
    <lineage>
        <taxon>Bacteria</taxon>
        <taxon>Pseudomonadati</taxon>
        <taxon>Pseudomonadota</taxon>
        <taxon>Gammaproteobacteria</taxon>
        <taxon>Vibrionales</taxon>
        <taxon>Vibrionaceae</taxon>
        <taxon>Vibrio</taxon>
    </lineage>
</organism>
<feature type="domain" description="Glycosyl transferase family 1" evidence="2">
    <location>
        <begin position="216"/>
        <end position="374"/>
    </location>
</feature>
<dbReference type="Pfam" id="PF00534">
    <property type="entry name" value="Glycos_transf_1"/>
    <property type="match status" value="1"/>
</dbReference>
<sequence length="448" mass="50985">MNILLAHFRVGETDGVSLEMDKWKWALESLGHNVIYLAGSAGNCDAELIPELHYLDAFNDKITQNSYIKRTDYPSDCALLEAIERQAERIAVKIEQVITKHHIDVMVPNNMLSLGYHLPAAIGLVNAAIATHTRVICHHHDFHWERIKYSQPTSSGVTKLLDNYFPPTHPLIEHCVINHLAQTEMQSRCQLEATVVPNVFDFAGNEWGIDDYNQDLRSRFNIRANDILILQATRVVARKGIEIAIDLVETLMSLRQQLENAPLYNGQIFTKNSRIVLVFAGLCEEPEYMEKLKHKASAQGVELEFINDWVGHSRSNKQGQKIYSLWDVYSHADLITYPSLLEGWGNQFLEGLVAKVPMAVYRYPVFDSDIQQFQFNIIDLGNDHQLDSNGLAVIKTERLLSAAHACLEYLIDGEKRRDRMEQNYAIGQHHFSYNALKSKLNGIFSNAL</sequence>
<evidence type="ECO:0000256" key="1">
    <source>
        <dbReference type="ARBA" id="ARBA00022679"/>
    </source>
</evidence>
<proteinExistence type="predicted"/>
<dbReference type="SUPFAM" id="SSF53756">
    <property type="entry name" value="UDP-Glycosyltransferase/glycogen phosphorylase"/>
    <property type="match status" value="1"/>
</dbReference>
<protein>
    <submittedName>
        <fullName evidence="3">Glycosyltransferase family 4 protein</fullName>
    </submittedName>
</protein>
<accession>A0ABS2HB66</accession>
<dbReference type="InterPro" id="IPR001296">
    <property type="entry name" value="Glyco_trans_1"/>
</dbReference>
<gene>
    <name evidence="3" type="ORF">JQC93_00380</name>
</gene>
<dbReference type="PANTHER" id="PTHR46401:SF2">
    <property type="entry name" value="GLYCOSYLTRANSFERASE WBBK-RELATED"/>
    <property type="match status" value="1"/>
</dbReference>
<evidence type="ECO:0000313" key="3">
    <source>
        <dbReference type="EMBL" id="MBM7034843.1"/>
    </source>
</evidence>
<evidence type="ECO:0000259" key="2">
    <source>
        <dbReference type="Pfam" id="PF00534"/>
    </source>
</evidence>
<dbReference type="EMBL" id="JAFEUM010000001">
    <property type="protein sequence ID" value="MBM7034843.1"/>
    <property type="molecule type" value="Genomic_DNA"/>
</dbReference>
<dbReference type="Proteomes" id="UP000809621">
    <property type="component" value="Unassembled WGS sequence"/>
</dbReference>
<name>A0ABS2HB66_9VIBR</name>
<comment type="caution">
    <text evidence="3">The sequence shown here is derived from an EMBL/GenBank/DDBJ whole genome shotgun (WGS) entry which is preliminary data.</text>
</comment>
<dbReference type="CDD" id="cd03801">
    <property type="entry name" value="GT4_PimA-like"/>
    <property type="match status" value="1"/>
</dbReference>
<keyword evidence="1" id="KW-0808">Transferase</keyword>
<dbReference type="Gene3D" id="3.40.50.2000">
    <property type="entry name" value="Glycogen Phosphorylase B"/>
    <property type="match status" value="1"/>
</dbReference>
<keyword evidence="4" id="KW-1185">Reference proteome</keyword>